<evidence type="ECO:0000313" key="2">
    <source>
        <dbReference type="EMBL" id="KPM83247.1"/>
    </source>
</evidence>
<keyword evidence="5" id="KW-1185">Reference proteome</keyword>
<dbReference type="Proteomes" id="UP000050378">
    <property type="component" value="Unassembled WGS sequence"/>
</dbReference>
<dbReference type="PANTHER" id="PTHR43233:SF1">
    <property type="entry name" value="FAMILY N-ACETYLTRANSFERASE, PUTATIVE (AFU_ORTHOLOGUE AFUA_6G03350)-RELATED"/>
    <property type="match status" value="1"/>
</dbReference>
<name>A0A0P7E042_9GAMM</name>
<dbReference type="OrthoDB" id="9775804at2"/>
<dbReference type="InterPro" id="IPR000182">
    <property type="entry name" value="GNAT_dom"/>
</dbReference>
<dbReference type="EMBL" id="LJTC01000007">
    <property type="protein sequence ID" value="KPM83247.1"/>
    <property type="molecule type" value="Genomic_DNA"/>
</dbReference>
<reference evidence="2 4" key="1">
    <citation type="submission" date="2015-09" db="EMBL/GenBank/DDBJ databases">
        <title>Draft Genome Sequence of Pseudoalteromonas lipolytica UCD-48B.</title>
        <authorList>
            <person name="Krusor M."/>
            <person name="Coil D.A."/>
            <person name="Lang J.M."/>
            <person name="Eisen J.A."/>
            <person name="Alexiev A."/>
        </authorList>
    </citation>
    <scope>NUCLEOTIDE SEQUENCE [LARGE SCALE GENOMIC DNA]</scope>
    <source>
        <strain evidence="2 4">UCD-48B</strain>
    </source>
</reference>
<dbReference type="SUPFAM" id="SSF55729">
    <property type="entry name" value="Acyl-CoA N-acyltransferases (Nat)"/>
    <property type="match status" value="1"/>
</dbReference>
<evidence type="ECO:0000313" key="4">
    <source>
        <dbReference type="Proteomes" id="UP000050378"/>
    </source>
</evidence>
<dbReference type="RefSeq" id="WP_054553144.1">
    <property type="nucleotide sequence ID" value="NZ_JAQPZS010000039.1"/>
</dbReference>
<comment type="caution">
    <text evidence="2">The sequence shown here is derived from an EMBL/GenBank/DDBJ whole genome shotgun (WGS) entry which is preliminary data.</text>
</comment>
<evidence type="ECO:0000259" key="1">
    <source>
        <dbReference type="PROSITE" id="PS51186"/>
    </source>
</evidence>
<keyword evidence="2" id="KW-0808">Transferase</keyword>
<accession>A0A0P7E042</accession>
<gene>
    <name evidence="2" type="ORF">AOG27_11370</name>
    <name evidence="3" type="ORF">PQI24_21450</name>
</gene>
<dbReference type="PATRIC" id="fig|570156.3.peg.3367"/>
<dbReference type="AlphaFoldDB" id="A0A0P7E042"/>
<organism evidence="2 4">
    <name type="scientific">Pseudoalteromonas lipolytica</name>
    <dbReference type="NCBI Taxonomy" id="570156"/>
    <lineage>
        <taxon>Bacteria</taxon>
        <taxon>Pseudomonadati</taxon>
        <taxon>Pseudomonadota</taxon>
        <taxon>Gammaproteobacteria</taxon>
        <taxon>Alteromonadales</taxon>
        <taxon>Pseudoalteromonadaceae</taxon>
        <taxon>Pseudoalteromonas</taxon>
    </lineage>
</organism>
<feature type="domain" description="N-acetyltransferase" evidence="1">
    <location>
        <begin position="1"/>
        <end position="132"/>
    </location>
</feature>
<dbReference type="CDD" id="cd04301">
    <property type="entry name" value="NAT_SF"/>
    <property type="match status" value="1"/>
</dbReference>
<dbReference type="InterPro" id="IPR016181">
    <property type="entry name" value="Acyl_CoA_acyltransferase"/>
</dbReference>
<dbReference type="EMBL" id="JAQPZS010000039">
    <property type="protein sequence ID" value="MEJ6498595.1"/>
    <property type="molecule type" value="Genomic_DNA"/>
</dbReference>
<dbReference type="STRING" id="570156.AOG27_11370"/>
<evidence type="ECO:0000313" key="5">
    <source>
        <dbReference type="Proteomes" id="UP001377972"/>
    </source>
</evidence>
<dbReference type="Proteomes" id="UP001377972">
    <property type="component" value="Unassembled WGS sequence"/>
</dbReference>
<dbReference type="PROSITE" id="PS51186">
    <property type="entry name" value="GNAT"/>
    <property type="match status" value="1"/>
</dbReference>
<proteinExistence type="predicted"/>
<dbReference type="Pfam" id="PF13508">
    <property type="entry name" value="Acetyltransf_7"/>
    <property type="match status" value="1"/>
</dbReference>
<dbReference type="GO" id="GO:0016747">
    <property type="term" value="F:acyltransferase activity, transferring groups other than amino-acyl groups"/>
    <property type="evidence" value="ECO:0007669"/>
    <property type="project" value="InterPro"/>
</dbReference>
<evidence type="ECO:0000313" key="3">
    <source>
        <dbReference type="EMBL" id="MEJ6498595.1"/>
    </source>
</evidence>
<dbReference type="PANTHER" id="PTHR43233">
    <property type="entry name" value="FAMILY N-ACETYLTRANSFERASE, PUTATIVE (AFU_ORTHOLOGUE AFUA_6G03350)-RELATED"/>
    <property type="match status" value="1"/>
</dbReference>
<reference evidence="3 5" key="2">
    <citation type="submission" date="2023-01" db="EMBL/GenBank/DDBJ databases">
        <title>Trichodesmium-associated heterotrophic epibiont bacteria.</title>
        <authorList>
            <person name="Cleveland C.S."/>
            <person name="Webb E.A."/>
        </authorList>
    </citation>
    <scope>NUCLEOTIDE SEQUENCE [LARGE SCALE GENOMIC DNA]</scope>
    <source>
        <strain evidence="3 5">USCH2</strain>
    </source>
</reference>
<sequence>MEYSLIEQLPSAEEYCDMRLKAGLSARSLAAAKAGLPNSLYAICIRKNDELIGMGRVIGDGGCNFEVVDIAVSPEYQGQGLGRVIMEHVDRYIESAAYEGSYVTMVADKPGFYEKLGYKFVAPQSQGMYKKF</sequence>
<dbReference type="InterPro" id="IPR053144">
    <property type="entry name" value="Acetyltransferase_Butenolide"/>
</dbReference>
<dbReference type="Gene3D" id="3.40.630.30">
    <property type="match status" value="1"/>
</dbReference>
<protein>
    <submittedName>
        <fullName evidence="2">GCN5 family acetyltransferase</fullName>
    </submittedName>
    <submittedName>
        <fullName evidence="3">GNAT family N-acetyltransferase</fullName>
    </submittedName>
</protein>